<reference evidence="6 7" key="1">
    <citation type="submission" date="2023-10" db="EMBL/GenBank/DDBJ databases">
        <title>Noviherbaspirillum sp. CPCC 100848 genome assembly.</title>
        <authorList>
            <person name="Li X.Y."/>
            <person name="Fang X.M."/>
        </authorList>
    </citation>
    <scope>NUCLEOTIDE SEQUENCE [LARGE SCALE GENOMIC DNA]</scope>
    <source>
        <strain evidence="6 7">CPCC 100848</strain>
    </source>
</reference>
<dbReference type="PANTHER" id="PTHR12302:SF3">
    <property type="entry name" value="SERINE_THREONINE-PROTEIN KINASE 31"/>
    <property type="match status" value="1"/>
</dbReference>
<gene>
    <name evidence="6" type="ORF">RY831_17160</name>
</gene>
<evidence type="ECO:0000256" key="1">
    <source>
        <dbReference type="ARBA" id="ARBA00022722"/>
    </source>
</evidence>
<feature type="domain" description="TNase-like" evidence="5">
    <location>
        <begin position="26"/>
        <end position="141"/>
    </location>
</feature>
<keyword evidence="4" id="KW-0732">Signal</keyword>
<dbReference type="RefSeq" id="WP_326507609.1">
    <property type="nucleotide sequence ID" value="NZ_JAWIIV010000014.1"/>
</dbReference>
<keyword evidence="1" id="KW-0540">Nuclease</keyword>
<dbReference type="PANTHER" id="PTHR12302">
    <property type="entry name" value="EBNA2 BINDING PROTEIN P100"/>
    <property type="match status" value="1"/>
</dbReference>
<dbReference type="Proteomes" id="UP001352263">
    <property type="component" value="Unassembled WGS sequence"/>
</dbReference>
<keyword evidence="3" id="KW-0378">Hydrolase</keyword>
<dbReference type="SUPFAM" id="SSF50199">
    <property type="entry name" value="Staphylococcal nuclease"/>
    <property type="match status" value="1"/>
</dbReference>
<evidence type="ECO:0000256" key="4">
    <source>
        <dbReference type="SAM" id="SignalP"/>
    </source>
</evidence>
<feature type="signal peptide" evidence="4">
    <location>
        <begin position="1"/>
        <end position="24"/>
    </location>
</feature>
<sequence>MNVTHSRAYLLCILMVSVSGVAHAEKVKSVEDGNTMTIVLDNRPVPLKLAHIDAPEKKQAYGDASRKSLADLCLGKNAVLQNRQLDYSGTLVAVVQCDGSEANRLQVERGLAWVDPKHNNDLSLPALEAMARRDRRGLWSDDDPVPPWKFRRPPRKAKLAHVQHSDDAICFVDKWGGYRIVNGDRRYGC</sequence>
<evidence type="ECO:0000259" key="5">
    <source>
        <dbReference type="PROSITE" id="PS50830"/>
    </source>
</evidence>
<protein>
    <submittedName>
        <fullName evidence="6">Thermonuclease family protein</fullName>
    </submittedName>
</protein>
<proteinExistence type="predicted"/>
<name>A0ABU6JBI8_9BURK</name>
<dbReference type="InterPro" id="IPR035437">
    <property type="entry name" value="SNase_OB-fold_sf"/>
</dbReference>
<dbReference type="Pfam" id="PF00565">
    <property type="entry name" value="SNase"/>
    <property type="match status" value="1"/>
</dbReference>
<comment type="caution">
    <text evidence="6">The sequence shown here is derived from an EMBL/GenBank/DDBJ whole genome shotgun (WGS) entry which is preliminary data.</text>
</comment>
<accession>A0ABU6JBI8</accession>
<evidence type="ECO:0000256" key="2">
    <source>
        <dbReference type="ARBA" id="ARBA00022759"/>
    </source>
</evidence>
<evidence type="ECO:0000313" key="6">
    <source>
        <dbReference type="EMBL" id="MEC4720898.1"/>
    </source>
</evidence>
<dbReference type="InterPro" id="IPR016071">
    <property type="entry name" value="Staphylococal_nuclease_OB-fold"/>
</dbReference>
<dbReference type="EMBL" id="JAWIIV010000014">
    <property type="protein sequence ID" value="MEC4720898.1"/>
    <property type="molecule type" value="Genomic_DNA"/>
</dbReference>
<dbReference type="Gene3D" id="2.40.50.90">
    <property type="match status" value="1"/>
</dbReference>
<dbReference type="PROSITE" id="PS50830">
    <property type="entry name" value="TNASE_3"/>
    <property type="match status" value="1"/>
</dbReference>
<dbReference type="SMART" id="SM00318">
    <property type="entry name" value="SNc"/>
    <property type="match status" value="1"/>
</dbReference>
<keyword evidence="2" id="KW-0255">Endonuclease</keyword>
<evidence type="ECO:0000256" key="3">
    <source>
        <dbReference type="ARBA" id="ARBA00022801"/>
    </source>
</evidence>
<evidence type="ECO:0000313" key="7">
    <source>
        <dbReference type="Proteomes" id="UP001352263"/>
    </source>
</evidence>
<organism evidence="6 7">
    <name type="scientific">Noviherbaspirillum album</name>
    <dbReference type="NCBI Taxonomy" id="3080276"/>
    <lineage>
        <taxon>Bacteria</taxon>
        <taxon>Pseudomonadati</taxon>
        <taxon>Pseudomonadota</taxon>
        <taxon>Betaproteobacteria</taxon>
        <taxon>Burkholderiales</taxon>
        <taxon>Oxalobacteraceae</taxon>
        <taxon>Noviherbaspirillum</taxon>
    </lineage>
</organism>
<feature type="chain" id="PRO_5046945134" evidence="4">
    <location>
        <begin position="25"/>
        <end position="189"/>
    </location>
</feature>
<keyword evidence="7" id="KW-1185">Reference proteome</keyword>